<organism evidence="3 4">
    <name type="scientific">Pedobacter hiemivivus</name>
    <dbReference type="NCBI Taxonomy" id="2530454"/>
    <lineage>
        <taxon>Bacteria</taxon>
        <taxon>Pseudomonadati</taxon>
        <taxon>Bacteroidota</taxon>
        <taxon>Sphingobacteriia</taxon>
        <taxon>Sphingobacteriales</taxon>
        <taxon>Sphingobacteriaceae</taxon>
        <taxon>Pedobacter</taxon>
    </lineage>
</organism>
<keyword evidence="1" id="KW-0472">Membrane</keyword>
<dbReference type="Pfam" id="PF13568">
    <property type="entry name" value="OMP_b-brl_2"/>
    <property type="match status" value="1"/>
</dbReference>
<sequence>MELNDKEFDATFRQKVFDAEPQFEEAAWDKMEQKLKKRDRVIFYRKSAALLLLLLIGFGVYTTIGDQSAKSTGAMVAKKQRIQPVGSIQQVDRKDDVISYPTKKVKPSFVVQIPTATATPISAPIQVLVPATVPALSSTPLTDTLNSSILIPVLAQSEPIQVDSNAVAASDTDLLPASLASVIKKQKKARTRTWPMSLTLSAGPEFNSSGLVIGGRTGFSAGVGFSIGVAKRLKLQTGLNYSAKYYGADNYEYKFKNQQMKSIISGVDASCAVLEIPLLASLNVLDDVNRSIDLNAGMSSYFMLKENYTYSYTAASGYQDRFQQINGKNQHYFGVVDLSATYYVKLKKEKFRLGLEPFVKIPLVGVGEGRVNLKSSGVSLKVRYDLGKKNY</sequence>
<evidence type="ECO:0000259" key="2">
    <source>
        <dbReference type="Pfam" id="PF13568"/>
    </source>
</evidence>
<protein>
    <submittedName>
        <fullName evidence="3">PorT family protein</fullName>
    </submittedName>
</protein>
<feature type="domain" description="Outer membrane protein beta-barrel" evidence="2">
    <location>
        <begin position="216"/>
        <end position="339"/>
    </location>
</feature>
<reference evidence="3 4" key="1">
    <citation type="submission" date="2019-04" db="EMBL/GenBank/DDBJ databases">
        <title>Pedobacter sp. RP-1-16 sp. nov., isolated from Arctic soil.</title>
        <authorList>
            <person name="Dahal R.H."/>
            <person name="Kim D.-U."/>
        </authorList>
    </citation>
    <scope>NUCLEOTIDE SEQUENCE [LARGE SCALE GENOMIC DNA]</scope>
    <source>
        <strain evidence="3 4">RP-1-16</strain>
    </source>
</reference>
<proteinExistence type="predicted"/>
<gene>
    <name evidence="3" type="ORF">FBD94_01735</name>
</gene>
<feature type="transmembrane region" description="Helical" evidence="1">
    <location>
        <begin position="43"/>
        <end position="61"/>
    </location>
</feature>
<evidence type="ECO:0000256" key="1">
    <source>
        <dbReference type="SAM" id="Phobius"/>
    </source>
</evidence>
<accession>A0A4U1GP62</accession>
<evidence type="ECO:0000313" key="3">
    <source>
        <dbReference type="EMBL" id="TKC65299.1"/>
    </source>
</evidence>
<keyword evidence="1" id="KW-1133">Transmembrane helix</keyword>
<dbReference type="InterPro" id="IPR025665">
    <property type="entry name" value="Beta-barrel_OMP_2"/>
</dbReference>
<keyword evidence="1" id="KW-0812">Transmembrane</keyword>
<evidence type="ECO:0000313" key="4">
    <source>
        <dbReference type="Proteomes" id="UP000309594"/>
    </source>
</evidence>
<dbReference type="EMBL" id="SWDX01000001">
    <property type="protein sequence ID" value="TKC65299.1"/>
    <property type="molecule type" value="Genomic_DNA"/>
</dbReference>
<dbReference type="Proteomes" id="UP000309594">
    <property type="component" value="Unassembled WGS sequence"/>
</dbReference>
<dbReference type="RefSeq" id="WP_136878851.1">
    <property type="nucleotide sequence ID" value="NZ_SWDX01000001.1"/>
</dbReference>
<name>A0A4U1GP62_9SPHI</name>
<comment type="caution">
    <text evidence="3">The sequence shown here is derived from an EMBL/GenBank/DDBJ whole genome shotgun (WGS) entry which is preliminary data.</text>
</comment>
<dbReference type="AlphaFoldDB" id="A0A4U1GP62"/>